<keyword evidence="4 6" id="KW-1133">Transmembrane helix</keyword>
<reference evidence="10 11" key="1">
    <citation type="submission" date="2018-03" db="EMBL/GenBank/DDBJ databases">
        <title>The draft genome of Sphingosinicella sp. GL-C-18.</title>
        <authorList>
            <person name="Liu L."/>
            <person name="Li L."/>
            <person name="Liang L."/>
            <person name="Zhang X."/>
            <person name="Wang T."/>
        </authorList>
    </citation>
    <scope>NUCLEOTIDE SEQUENCE [LARGE SCALE GENOMIC DNA]</scope>
    <source>
        <strain evidence="10 11">GL-C-18</strain>
    </source>
</reference>
<keyword evidence="5 6" id="KW-0472">Membrane</keyword>
<feature type="domain" description="PAC" evidence="8">
    <location>
        <begin position="367"/>
        <end position="419"/>
    </location>
</feature>
<sequence length="580" mass="61623">MRHLGLQLLLFLALAAATVSSTRIGGGVALMWVAGGYALAYLLTRPRRAWPAALAAFAIGSTVATFTVGIGPVGAVPMALINVCEPLLAALLLQRWHPRGTYFESGHGIACFSGACLLAPACAGLAGALCVTVVTGTPFTGNLLNWVLGHGLGMLTFTPLFMLLLRGEFRDWSRNSTAGQRVEGGLLFALVSLTCVIAFAQNRLPLGFLPMLALTLATFRLGRLGAAVSIIIVALVGGWFTLRGMGPTSYIQTEAATRVHFFQLYMAAAVLTILPVAADLKQRKRLYETLRDSEARFRLVTENSTDIILNLDANGTIRYVSPAIASVAGYAPEGLVGGPAQKLVCEEDWGIAWAAHQAALRAPGRTITTDHRGLTAEGEMRWFETRSRAVLNDAGEPDGIVSSIRDITERKATEMRLTQAASTDPLTGLANRRGFEARLHMMLERGGCSAGCLAVFDIDHFKAVNDGFGHDAGDAVIVAFAEMAQSITGGRDLVARLGGEEFGIILADLTQAEAETLCDHLRQTVSETPVPTSSGDVRITVSAGLVDLRSASDASTAFRAADAALYRAKAEGRDRLRLAA</sequence>
<dbReference type="EMBL" id="PXYI01000004">
    <property type="protein sequence ID" value="PSJ39511.1"/>
    <property type="molecule type" value="Genomic_DNA"/>
</dbReference>
<dbReference type="SUPFAM" id="SSF55785">
    <property type="entry name" value="PYP-like sensor domain (PAS domain)"/>
    <property type="match status" value="1"/>
</dbReference>
<dbReference type="InterPro" id="IPR013656">
    <property type="entry name" value="PAS_4"/>
</dbReference>
<dbReference type="Proteomes" id="UP000241167">
    <property type="component" value="Unassembled WGS sequence"/>
</dbReference>
<dbReference type="PROSITE" id="PS50113">
    <property type="entry name" value="PAC"/>
    <property type="match status" value="1"/>
</dbReference>
<dbReference type="Pfam" id="PF08448">
    <property type="entry name" value="PAS_4"/>
    <property type="match status" value="1"/>
</dbReference>
<dbReference type="PROSITE" id="PS50887">
    <property type="entry name" value="GGDEF"/>
    <property type="match status" value="1"/>
</dbReference>
<dbReference type="GO" id="GO:0003824">
    <property type="term" value="F:catalytic activity"/>
    <property type="evidence" value="ECO:0007669"/>
    <property type="project" value="UniProtKB-ARBA"/>
</dbReference>
<dbReference type="Pfam" id="PF05231">
    <property type="entry name" value="MASE1"/>
    <property type="match status" value="1"/>
</dbReference>
<comment type="caution">
    <text evidence="10">The sequence shown here is derived from an EMBL/GenBank/DDBJ whole genome shotgun (WGS) entry which is preliminary data.</text>
</comment>
<feature type="transmembrane region" description="Helical" evidence="6">
    <location>
        <begin position="108"/>
        <end position="134"/>
    </location>
</feature>
<dbReference type="NCBIfam" id="TIGR00254">
    <property type="entry name" value="GGDEF"/>
    <property type="match status" value="1"/>
</dbReference>
<dbReference type="FunFam" id="3.30.70.270:FF:000001">
    <property type="entry name" value="Diguanylate cyclase domain protein"/>
    <property type="match status" value="1"/>
</dbReference>
<evidence type="ECO:0000259" key="7">
    <source>
        <dbReference type="PROSITE" id="PS50112"/>
    </source>
</evidence>
<dbReference type="Pfam" id="PF00990">
    <property type="entry name" value="GGDEF"/>
    <property type="match status" value="1"/>
</dbReference>
<protein>
    <submittedName>
        <fullName evidence="10">Sensor domain-containing diguanylate cyclase</fullName>
    </submittedName>
</protein>
<dbReference type="InterPro" id="IPR000014">
    <property type="entry name" value="PAS"/>
</dbReference>
<dbReference type="OrthoDB" id="9812260at2"/>
<dbReference type="RefSeq" id="WP_106513412.1">
    <property type="nucleotide sequence ID" value="NZ_PXYI01000004.1"/>
</dbReference>
<dbReference type="NCBIfam" id="TIGR00229">
    <property type="entry name" value="sensory_box"/>
    <property type="match status" value="1"/>
</dbReference>
<organism evidence="10 11">
    <name type="scientific">Allosphingosinicella deserti</name>
    <dbReference type="NCBI Taxonomy" id="2116704"/>
    <lineage>
        <taxon>Bacteria</taxon>
        <taxon>Pseudomonadati</taxon>
        <taxon>Pseudomonadota</taxon>
        <taxon>Alphaproteobacteria</taxon>
        <taxon>Sphingomonadales</taxon>
        <taxon>Sphingomonadaceae</taxon>
        <taxon>Allosphingosinicella</taxon>
    </lineage>
</organism>
<accession>A0A2P7QNH9</accession>
<dbReference type="InterPro" id="IPR043128">
    <property type="entry name" value="Rev_trsase/Diguanyl_cyclase"/>
</dbReference>
<evidence type="ECO:0000256" key="6">
    <source>
        <dbReference type="SAM" id="Phobius"/>
    </source>
</evidence>
<dbReference type="AlphaFoldDB" id="A0A2P7QNH9"/>
<evidence type="ECO:0000256" key="4">
    <source>
        <dbReference type="ARBA" id="ARBA00022989"/>
    </source>
</evidence>
<keyword evidence="3 6" id="KW-0812">Transmembrane</keyword>
<dbReference type="GO" id="GO:0005886">
    <property type="term" value="C:plasma membrane"/>
    <property type="evidence" value="ECO:0007669"/>
    <property type="project" value="UniProtKB-SubCell"/>
</dbReference>
<evidence type="ECO:0000259" key="9">
    <source>
        <dbReference type="PROSITE" id="PS50887"/>
    </source>
</evidence>
<name>A0A2P7QNH9_9SPHN</name>
<feature type="domain" description="PAS" evidence="7">
    <location>
        <begin position="293"/>
        <end position="337"/>
    </location>
</feature>
<feature type="transmembrane region" description="Helical" evidence="6">
    <location>
        <begin position="25"/>
        <end position="43"/>
    </location>
</feature>
<comment type="subcellular location">
    <subcellularLocation>
        <location evidence="1">Cell membrane</location>
        <topology evidence="1">Multi-pass membrane protein</topology>
    </subcellularLocation>
</comment>
<feature type="transmembrane region" description="Helical" evidence="6">
    <location>
        <begin position="224"/>
        <end position="242"/>
    </location>
</feature>
<dbReference type="Gene3D" id="3.30.450.20">
    <property type="entry name" value="PAS domain"/>
    <property type="match status" value="1"/>
</dbReference>
<keyword evidence="2" id="KW-1003">Cell membrane</keyword>
<dbReference type="CDD" id="cd01949">
    <property type="entry name" value="GGDEF"/>
    <property type="match status" value="1"/>
</dbReference>
<evidence type="ECO:0000256" key="1">
    <source>
        <dbReference type="ARBA" id="ARBA00004651"/>
    </source>
</evidence>
<proteinExistence type="predicted"/>
<keyword evidence="11" id="KW-1185">Reference proteome</keyword>
<dbReference type="CDD" id="cd00130">
    <property type="entry name" value="PAS"/>
    <property type="match status" value="1"/>
</dbReference>
<dbReference type="SMART" id="SM00267">
    <property type="entry name" value="GGDEF"/>
    <property type="match status" value="1"/>
</dbReference>
<evidence type="ECO:0000313" key="11">
    <source>
        <dbReference type="Proteomes" id="UP000241167"/>
    </source>
</evidence>
<dbReference type="InterPro" id="IPR000700">
    <property type="entry name" value="PAS-assoc_C"/>
</dbReference>
<dbReference type="SUPFAM" id="SSF55073">
    <property type="entry name" value="Nucleotide cyclase"/>
    <property type="match status" value="1"/>
</dbReference>
<dbReference type="InterPro" id="IPR001610">
    <property type="entry name" value="PAC"/>
</dbReference>
<dbReference type="Gene3D" id="3.30.70.270">
    <property type="match status" value="1"/>
</dbReference>
<feature type="transmembrane region" description="Helical" evidence="6">
    <location>
        <begin position="262"/>
        <end position="278"/>
    </location>
</feature>
<gene>
    <name evidence="10" type="ORF">C7I55_12965</name>
</gene>
<dbReference type="SMART" id="SM00091">
    <property type="entry name" value="PAS"/>
    <property type="match status" value="1"/>
</dbReference>
<dbReference type="PROSITE" id="PS50112">
    <property type="entry name" value="PAS"/>
    <property type="match status" value="1"/>
</dbReference>
<dbReference type="InterPro" id="IPR035965">
    <property type="entry name" value="PAS-like_dom_sf"/>
</dbReference>
<feature type="transmembrane region" description="Helical" evidence="6">
    <location>
        <begin position="50"/>
        <end position="70"/>
    </location>
</feature>
<feature type="domain" description="GGDEF" evidence="9">
    <location>
        <begin position="449"/>
        <end position="580"/>
    </location>
</feature>
<dbReference type="InterPro" id="IPR000160">
    <property type="entry name" value="GGDEF_dom"/>
</dbReference>
<dbReference type="PANTHER" id="PTHR44757:SF2">
    <property type="entry name" value="BIOFILM ARCHITECTURE MAINTENANCE PROTEIN MBAA"/>
    <property type="match status" value="1"/>
</dbReference>
<evidence type="ECO:0000256" key="2">
    <source>
        <dbReference type="ARBA" id="ARBA00022475"/>
    </source>
</evidence>
<feature type="transmembrane region" description="Helical" evidence="6">
    <location>
        <begin position="76"/>
        <end position="96"/>
    </location>
</feature>
<dbReference type="InterPro" id="IPR029787">
    <property type="entry name" value="Nucleotide_cyclase"/>
</dbReference>
<evidence type="ECO:0000313" key="10">
    <source>
        <dbReference type="EMBL" id="PSJ39511.1"/>
    </source>
</evidence>
<dbReference type="InterPro" id="IPR052155">
    <property type="entry name" value="Biofilm_reg_signaling"/>
</dbReference>
<feature type="transmembrane region" description="Helical" evidence="6">
    <location>
        <begin position="186"/>
        <end position="204"/>
    </location>
</feature>
<dbReference type="PANTHER" id="PTHR44757">
    <property type="entry name" value="DIGUANYLATE CYCLASE DGCP"/>
    <property type="match status" value="1"/>
</dbReference>
<evidence type="ECO:0000259" key="8">
    <source>
        <dbReference type="PROSITE" id="PS50113"/>
    </source>
</evidence>
<dbReference type="InterPro" id="IPR007895">
    <property type="entry name" value="MASE1"/>
</dbReference>
<feature type="transmembrane region" description="Helical" evidence="6">
    <location>
        <begin position="146"/>
        <end position="165"/>
    </location>
</feature>
<dbReference type="SMART" id="SM00086">
    <property type="entry name" value="PAC"/>
    <property type="match status" value="1"/>
</dbReference>
<evidence type="ECO:0000256" key="3">
    <source>
        <dbReference type="ARBA" id="ARBA00022692"/>
    </source>
</evidence>
<evidence type="ECO:0000256" key="5">
    <source>
        <dbReference type="ARBA" id="ARBA00023136"/>
    </source>
</evidence>